<name>A0A8T0PXI2_PANVG</name>
<proteinExistence type="predicted"/>
<reference evidence="2" key="1">
    <citation type="submission" date="2020-05" db="EMBL/GenBank/DDBJ databases">
        <title>WGS assembly of Panicum virgatum.</title>
        <authorList>
            <person name="Lovell J.T."/>
            <person name="Jenkins J."/>
            <person name="Shu S."/>
            <person name="Juenger T.E."/>
            <person name="Schmutz J."/>
        </authorList>
    </citation>
    <scope>NUCLEOTIDE SEQUENCE</scope>
    <source>
        <strain evidence="2">AP13</strain>
    </source>
</reference>
<organism evidence="2 3">
    <name type="scientific">Panicum virgatum</name>
    <name type="common">Blackwell switchgrass</name>
    <dbReference type="NCBI Taxonomy" id="38727"/>
    <lineage>
        <taxon>Eukaryota</taxon>
        <taxon>Viridiplantae</taxon>
        <taxon>Streptophyta</taxon>
        <taxon>Embryophyta</taxon>
        <taxon>Tracheophyta</taxon>
        <taxon>Spermatophyta</taxon>
        <taxon>Magnoliopsida</taxon>
        <taxon>Liliopsida</taxon>
        <taxon>Poales</taxon>
        <taxon>Poaceae</taxon>
        <taxon>PACMAD clade</taxon>
        <taxon>Panicoideae</taxon>
        <taxon>Panicodae</taxon>
        <taxon>Paniceae</taxon>
        <taxon>Panicinae</taxon>
        <taxon>Panicum</taxon>
        <taxon>Panicum sect. Hiantes</taxon>
    </lineage>
</organism>
<gene>
    <name evidence="2" type="ORF">PVAP13_7NG098156</name>
</gene>
<dbReference type="GO" id="GO:0000978">
    <property type="term" value="F:RNA polymerase II cis-regulatory region sequence-specific DNA binding"/>
    <property type="evidence" value="ECO:0007669"/>
    <property type="project" value="TreeGrafter"/>
</dbReference>
<dbReference type="SUPFAM" id="SSF46689">
    <property type="entry name" value="Homeodomain-like"/>
    <property type="match status" value="1"/>
</dbReference>
<dbReference type="PANTHER" id="PTHR45614:SF123">
    <property type="entry name" value="MYB DNA-BINDING DOMAIN SUPERFAMILY PROTEIN-RELATED"/>
    <property type="match status" value="1"/>
</dbReference>
<dbReference type="InterPro" id="IPR009057">
    <property type="entry name" value="Homeodomain-like_sf"/>
</dbReference>
<dbReference type="GO" id="GO:0005634">
    <property type="term" value="C:nucleus"/>
    <property type="evidence" value="ECO:0007669"/>
    <property type="project" value="TreeGrafter"/>
</dbReference>
<dbReference type="EMBL" id="CM029050">
    <property type="protein sequence ID" value="KAG2565118.1"/>
    <property type="molecule type" value="Genomic_DNA"/>
</dbReference>
<keyword evidence="3" id="KW-1185">Reference proteome</keyword>
<feature type="region of interest" description="Disordered" evidence="1">
    <location>
        <begin position="1"/>
        <end position="46"/>
    </location>
</feature>
<dbReference type="AlphaFoldDB" id="A0A8T0PXI2"/>
<dbReference type="InterPro" id="IPR050560">
    <property type="entry name" value="MYB_TF"/>
</dbReference>
<protein>
    <submittedName>
        <fullName evidence="2">Uncharacterized protein</fullName>
    </submittedName>
</protein>
<evidence type="ECO:0000313" key="3">
    <source>
        <dbReference type="Proteomes" id="UP000823388"/>
    </source>
</evidence>
<accession>A0A8T0PXI2</accession>
<dbReference type="GO" id="GO:0000981">
    <property type="term" value="F:DNA-binding transcription factor activity, RNA polymerase II-specific"/>
    <property type="evidence" value="ECO:0007669"/>
    <property type="project" value="TreeGrafter"/>
</dbReference>
<sequence>MMIWADDFEGHRGAPDVPPDGVRREPQKGRLPNGRTTGPAHRSSKGNWTAEEHMYCKLIVRCSHTSHIDLVINTDIRCDGMISLFKWHNHLNPGINKDAWPQEEEIKLIHAHQTYGNKITDLELRVVLSFSLLVKQN</sequence>
<dbReference type="PANTHER" id="PTHR45614">
    <property type="entry name" value="MYB PROTEIN-RELATED"/>
    <property type="match status" value="1"/>
</dbReference>
<evidence type="ECO:0000313" key="2">
    <source>
        <dbReference type="EMBL" id="KAG2565119.1"/>
    </source>
</evidence>
<dbReference type="Proteomes" id="UP000823388">
    <property type="component" value="Chromosome 7N"/>
</dbReference>
<evidence type="ECO:0000256" key="1">
    <source>
        <dbReference type="SAM" id="MobiDB-lite"/>
    </source>
</evidence>
<dbReference type="EMBL" id="CM029050">
    <property type="protein sequence ID" value="KAG2565119.1"/>
    <property type="molecule type" value="Genomic_DNA"/>
</dbReference>
<comment type="caution">
    <text evidence="2">The sequence shown here is derived from an EMBL/GenBank/DDBJ whole genome shotgun (WGS) entry which is preliminary data.</text>
</comment>